<dbReference type="SUPFAM" id="SSF144083">
    <property type="entry name" value="Magnesium transport protein CorA, transmembrane region"/>
    <property type="match status" value="1"/>
</dbReference>
<dbReference type="OrthoDB" id="341259at2759"/>
<feature type="compositionally biased region" description="Polar residues" evidence="8">
    <location>
        <begin position="1440"/>
        <end position="1460"/>
    </location>
</feature>
<evidence type="ECO:0000256" key="2">
    <source>
        <dbReference type="ARBA" id="ARBA00022692"/>
    </source>
</evidence>
<sequence length="1478" mass="166313">MAAINTNVDANDTLLKLLGMDNDAFLLKMLEVNNDTLLKLLGMDNDAVLLKLVEGMESSQEDPGAEKIHKLIVLTDDDGRTLLHIAATKGLAKTAKKLIDANADLTVQDHWGETPLIDACREGHEHVVKLFLGKTPETDNISGGENESPLFTAAINGHSRVVQCLLAAFKGNINDKEEQYGRTLLHASSQVGDYKSVRLLRDKSARLDIRDVDGWTPLMTATVNEEKDAMTELLRMQDNENPQLETRDLKGQTPILRAAEDGFWRGVRCLAEASVEYYSDLPKAPKPTETDPTSTDFPSEQLYGNHLLLSFQSKVHELTFKAEENTALHCAIKKGRSGMVQFLLDKGFDVNARDHQGRQPLHLASQRGDKDILEILLKYTNRNHINNGDDEDWTPLHFASKGGDCGSHGQSTLHQGANCQTDEETSSSESESESEFNSKSKSGQYDEVVQVLLKAEADTEAKTKKNDKMAMELAFDHGHVDRARLIFDAFATLHDKGTKTLIWAAGKTERHWIAVLLFKRQQKEPSEASIAKKSESWTAIEWAAYASEPKVLWLLVANSSQSGETKRTIKRAKAVVEKQESQEKTPRSKTEKRVKQTSGTKKGTKDSNKQERPERQETERQEIQDILSNPPIGLLCGDSSTYSEPKCQDKDSSYKYHATIVQFYKKEGRFDRINKSRTVRETIYSHGPAEIMEQVVKYLKNLASSPLEELRKSASISPQTPIFTDSEPKFTWVHLPATNMAWMDHLLQRIMYDEKRPPVHFNQVKSFFKGSWIEVPDKTSASRMMRPRFVSRGKNSSGMRKTGTREVGTQAQDSAKESKENPDDGKREDIRVTEMKDAEKGDSAGREETVNQEQREAQDGKVPLAATAIYCIKGESDESSQPPKKEGKRSLRADEPTNKPPPEDQEEKKVGHKEGSDNTIKSGQYEEPNRREISEETKKLKYKDMLVEARKKYEELLNEYSGKIVHGSSTLDESYYHFGTDQESLHDKDKRNSSQVATKIWTKHHQKRQPHEQQAQNRGQIQKDLSQGEEQQNLGPYWLLVRVNQLWIWTIDDKWLITASSYPMDDTEDELLKGILDLLEKQGEAAGSDSQPGSAAEMSRLIVDYCVDNYERKPQSREGEVPKNCNLAEFPSIRQVFSKSINSIVCQTILGCMVTKEMYENAGHHRRGVGKPDKEELAMKVTSEAKELSMGVKDILDELKMLETIAEYQQDVQKAMRRYHAPEANGKQNILETEYTATYVIDDIKRMCSTAERVHAAVNTTLSLHQSEIANIQAHESLYQSHVANRQAELSIQQGRIVMAFTVVTILFLPLSFLTSFFALDVASFEQAPPWAIGVIFAASIAFFIPTLIFAFTGLGSTLWEGLVQLWKRSKKFVSDLASILSLVQLLMPYLPSILLEGLVRLSETAIRRGRSFIRYSLGLAETVKPQGDDRGYKPGPKHGTSQQSSCTTNSAQARNNTSKLRVDSSMLDLESGRSNER</sequence>
<evidence type="ECO:0000256" key="7">
    <source>
        <dbReference type="PROSITE-ProRule" id="PRU00023"/>
    </source>
</evidence>
<feature type="compositionally biased region" description="Polar residues" evidence="8">
    <location>
        <begin position="1012"/>
        <end position="1022"/>
    </location>
</feature>
<keyword evidence="5 7" id="KW-0040">ANK repeat</keyword>
<feature type="transmembrane region" description="Helical" evidence="9">
    <location>
        <begin position="1377"/>
        <end position="1400"/>
    </location>
</feature>
<dbReference type="GO" id="GO:0046873">
    <property type="term" value="F:metal ion transmembrane transporter activity"/>
    <property type="evidence" value="ECO:0007669"/>
    <property type="project" value="InterPro"/>
</dbReference>
<dbReference type="PANTHER" id="PTHR24178">
    <property type="entry name" value="MOLTING PROTEIN MLT-4"/>
    <property type="match status" value="1"/>
</dbReference>
<dbReference type="PROSITE" id="PS50297">
    <property type="entry name" value="ANK_REP_REGION"/>
    <property type="match status" value="4"/>
</dbReference>
<dbReference type="InterPro" id="IPR002110">
    <property type="entry name" value="Ankyrin_rpt"/>
</dbReference>
<keyword evidence="4 9" id="KW-1133">Transmembrane helix</keyword>
<dbReference type="Pfam" id="PF01544">
    <property type="entry name" value="CorA"/>
    <property type="match status" value="1"/>
</dbReference>
<dbReference type="InterPro" id="IPR045863">
    <property type="entry name" value="CorA_TM1_TM2"/>
</dbReference>
<comment type="subcellular location">
    <subcellularLocation>
        <location evidence="1">Membrane</location>
        <topology evidence="1">Multi-pass membrane protein</topology>
    </subcellularLocation>
</comment>
<feature type="region of interest" description="Disordered" evidence="8">
    <location>
        <begin position="1001"/>
        <end position="1022"/>
    </location>
</feature>
<keyword evidence="6 9" id="KW-0472">Membrane</keyword>
<dbReference type="Proteomes" id="UP000027238">
    <property type="component" value="Unassembled WGS sequence"/>
</dbReference>
<dbReference type="PROSITE" id="PS50088">
    <property type="entry name" value="ANK_REPEAT"/>
    <property type="match status" value="4"/>
</dbReference>
<feature type="transmembrane region" description="Helical" evidence="9">
    <location>
        <begin position="1332"/>
        <end position="1357"/>
    </location>
</feature>
<dbReference type="GO" id="GO:0016020">
    <property type="term" value="C:membrane"/>
    <property type="evidence" value="ECO:0007669"/>
    <property type="project" value="UniProtKB-SubCell"/>
</dbReference>
<reference evidence="11" key="1">
    <citation type="journal article" date="2014" name="Genome Announc.">
        <title>Draft genome sequence of Colletotrichum sublineola, a destructive pathogen of cultivated sorghum.</title>
        <authorList>
            <person name="Baroncelli R."/>
            <person name="Sanz-Martin J.M."/>
            <person name="Rech G.E."/>
            <person name="Sukno S.A."/>
            <person name="Thon M.R."/>
        </authorList>
    </citation>
    <scope>NUCLEOTIDE SEQUENCE [LARGE SCALE GENOMIC DNA]</scope>
    <source>
        <strain evidence="11">TX430BB</strain>
    </source>
</reference>
<keyword evidence="2 9" id="KW-0812">Transmembrane</keyword>
<evidence type="ECO:0000256" key="6">
    <source>
        <dbReference type="ARBA" id="ARBA00023136"/>
    </source>
</evidence>
<feature type="compositionally biased region" description="Polar residues" evidence="8">
    <location>
        <begin position="408"/>
        <end position="420"/>
    </location>
</feature>
<feature type="repeat" description="ANK" evidence="7">
    <location>
        <begin position="180"/>
        <end position="212"/>
    </location>
</feature>
<dbReference type="EMBL" id="JMSE01001068">
    <property type="protein sequence ID" value="KDN65063.1"/>
    <property type="molecule type" value="Genomic_DNA"/>
</dbReference>
<accession>A0A066X7E1</accession>
<feature type="compositionally biased region" description="Acidic residues" evidence="8">
    <location>
        <begin position="421"/>
        <end position="434"/>
    </location>
</feature>
<gene>
    <name evidence="10" type="ORF">CSUB01_10699</name>
</gene>
<dbReference type="Pfam" id="PF12796">
    <property type="entry name" value="Ank_2"/>
    <property type="match status" value="3"/>
</dbReference>
<feature type="compositionally biased region" description="Basic and acidic residues" evidence="8">
    <location>
        <begin position="883"/>
        <end position="897"/>
    </location>
</feature>
<feature type="repeat" description="ANK" evidence="7">
    <location>
        <begin position="323"/>
        <end position="355"/>
    </location>
</feature>
<evidence type="ECO:0000256" key="1">
    <source>
        <dbReference type="ARBA" id="ARBA00004141"/>
    </source>
</evidence>
<feature type="repeat" description="ANK" evidence="7">
    <location>
        <begin position="356"/>
        <end position="388"/>
    </location>
</feature>
<evidence type="ECO:0008006" key="12">
    <source>
        <dbReference type="Google" id="ProtNLM"/>
    </source>
</evidence>
<comment type="caution">
    <text evidence="10">The sequence shown here is derived from an EMBL/GenBank/DDBJ whole genome shotgun (WGS) entry which is preliminary data.</text>
</comment>
<dbReference type="PANTHER" id="PTHR24178:SF41">
    <property type="entry name" value="ANKYRIN-2 ISOFORM X1"/>
    <property type="match status" value="1"/>
</dbReference>
<dbReference type="Gene3D" id="1.25.40.20">
    <property type="entry name" value="Ankyrin repeat-containing domain"/>
    <property type="match status" value="2"/>
</dbReference>
<evidence type="ECO:0000256" key="8">
    <source>
        <dbReference type="SAM" id="MobiDB-lite"/>
    </source>
</evidence>
<feature type="repeat" description="ANK" evidence="7">
    <location>
        <begin position="78"/>
        <end position="110"/>
    </location>
</feature>
<evidence type="ECO:0000313" key="10">
    <source>
        <dbReference type="EMBL" id="KDN65063.1"/>
    </source>
</evidence>
<feature type="compositionally biased region" description="Basic and acidic residues" evidence="8">
    <location>
        <begin position="906"/>
        <end position="916"/>
    </location>
</feature>
<feature type="region of interest" description="Disordered" evidence="8">
    <location>
        <begin position="1426"/>
        <end position="1478"/>
    </location>
</feature>
<protein>
    <recommendedName>
        <fullName evidence="12">Ankyrin repeat protein</fullName>
    </recommendedName>
</protein>
<feature type="region of interest" description="Disordered" evidence="8">
    <location>
        <begin position="779"/>
        <end position="934"/>
    </location>
</feature>
<feature type="transmembrane region" description="Helical" evidence="9">
    <location>
        <begin position="1297"/>
        <end position="1320"/>
    </location>
</feature>
<dbReference type="OMA" id="DSEPKFT"/>
<dbReference type="SUPFAM" id="SSF48403">
    <property type="entry name" value="Ankyrin repeat"/>
    <property type="match status" value="2"/>
</dbReference>
<dbReference type="Gene3D" id="1.20.58.340">
    <property type="entry name" value="Magnesium transport protein CorA, transmembrane region"/>
    <property type="match status" value="1"/>
</dbReference>
<dbReference type="STRING" id="1173701.A0A066X7E1"/>
<feature type="compositionally biased region" description="Basic and acidic residues" evidence="8">
    <location>
        <begin position="603"/>
        <end position="623"/>
    </location>
</feature>
<feature type="compositionally biased region" description="Basic and acidic residues" evidence="8">
    <location>
        <begin position="814"/>
        <end position="859"/>
    </location>
</feature>
<dbReference type="SMART" id="SM00248">
    <property type="entry name" value="ANK"/>
    <property type="match status" value="10"/>
</dbReference>
<evidence type="ECO:0000256" key="3">
    <source>
        <dbReference type="ARBA" id="ARBA00022737"/>
    </source>
</evidence>
<feature type="region of interest" description="Disordered" evidence="8">
    <location>
        <begin position="566"/>
        <end position="630"/>
    </location>
</feature>
<keyword evidence="3" id="KW-0677">Repeat</keyword>
<evidence type="ECO:0000256" key="5">
    <source>
        <dbReference type="ARBA" id="ARBA00023043"/>
    </source>
</evidence>
<feature type="compositionally biased region" description="Basic and acidic residues" evidence="8">
    <location>
        <begin position="574"/>
        <end position="594"/>
    </location>
</feature>
<proteinExistence type="predicted"/>
<dbReference type="InterPro" id="IPR036770">
    <property type="entry name" value="Ankyrin_rpt-contain_sf"/>
</dbReference>
<dbReference type="eggNOG" id="KOG4177">
    <property type="taxonomic scope" value="Eukaryota"/>
</dbReference>
<name>A0A066X7E1_COLSU</name>
<dbReference type="InterPro" id="IPR002523">
    <property type="entry name" value="MgTranspt_CorA/ZnTranspt_ZntB"/>
</dbReference>
<keyword evidence="11" id="KW-1185">Reference proteome</keyword>
<feature type="region of interest" description="Disordered" evidence="8">
    <location>
        <begin position="404"/>
        <end position="442"/>
    </location>
</feature>
<evidence type="ECO:0000256" key="4">
    <source>
        <dbReference type="ARBA" id="ARBA00022989"/>
    </source>
</evidence>
<dbReference type="HOGENOM" id="CLU_003905_0_0_1"/>
<organism evidence="10 11">
    <name type="scientific">Colletotrichum sublineola</name>
    <name type="common">Sorghum anthracnose fungus</name>
    <dbReference type="NCBI Taxonomy" id="1173701"/>
    <lineage>
        <taxon>Eukaryota</taxon>
        <taxon>Fungi</taxon>
        <taxon>Dikarya</taxon>
        <taxon>Ascomycota</taxon>
        <taxon>Pezizomycotina</taxon>
        <taxon>Sordariomycetes</taxon>
        <taxon>Hypocreomycetidae</taxon>
        <taxon>Glomerellales</taxon>
        <taxon>Glomerellaceae</taxon>
        <taxon>Colletotrichum</taxon>
        <taxon>Colletotrichum graminicola species complex</taxon>
    </lineage>
</organism>
<evidence type="ECO:0000313" key="11">
    <source>
        <dbReference type="Proteomes" id="UP000027238"/>
    </source>
</evidence>
<evidence type="ECO:0000256" key="9">
    <source>
        <dbReference type="SAM" id="Phobius"/>
    </source>
</evidence>